<dbReference type="GO" id="GO:0000160">
    <property type="term" value="P:phosphorelay signal transduction system"/>
    <property type="evidence" value="ECO:0007669"/>
    <property type="project" value="UniProtKB-KW"/>
</dbReference>
<dbReference type="EMBL" id="FUKJ01000424">
    <property type="protein sequence ID" value="SJM95522.1"/>
    <property type="molecule type" value="Genomic_DNA"/>
</dbReference>
<dbReference type="Pfam" id="PF01627">
    <property type="entry name" value="Hpt"/>
    <property type="match status" value="1"/>
</dbReference>
<dbReference type="Gene3D" id="1.20.120.160">
    <property type="entry name" value="HPT domain"/>
    <property type="match status" value="1"/>
</dbReference>
<dbReference type="Gene3D" id="3.40.50.2300">
    <property type="match status" value="1"/>
</dbReference>
<evidence type="ECO:0000313" key="7">
    <source>
        <dbReference type="Proteomes" id="UP000195442"/>
    </source>
</evidence>
<reference evidence="7" key="1">
    <citation type="submission" date="2017-02" db="EMBL/GenBank/DDBJ databases">
        <authorList>
            <person name="Daims H."/>
        </authorList>
    </citation>
    <scope>NUCLEOTIDE SEQUENCE [LARGE SCALE GENOMIC DNA]</scope>
</reference>
<dbReference type="InterPro" id="IPR011006">
    <property type="entry name" value="CheY-like_superfamily"/>
</dbReference>
<dbReference type="PROSITE" id="PS50894">
    <property type="entry name" value="HPT"/>
    <property type="match status" value="1"/>
</dbReference>
<evidence type="ECO:0000259" key="5">
    <source>
        <dbReference type="PROSITE" id="PS50894"/>
    </source>
</evidence>
<accession>A0A1R4HH11</accession>
<dbReference type="PROSITE" id="PS50110">
    <property type="entry name" value="RESPONSE_REGULATORY"/>
    <property type="match status" value="1"/>
</dbReference>
<dbReference type="InterPro" id="IPR001789">
    <property type="entry name" value="Sig_transdc_resp-reg_receiver"/>
</dbReference>
<keyword evidence="7" id="KW-1185">Reference proteome</keyword>
<dbReference type="GO" id="GO:0004672">
    <property type="term" value="F:protein kinase activity"/>
    <property type="evidence" value="ECO:0007669"/>
    <property type="project" value="UniProtKB-ARBA"/>
</dbReference>
<dbReference type="Proteomes" id="UP000195442">
    <property type="component" value="Unassembled WGS sequence"/>
</dbReference>
<feature type="domain" description="HPt" evidence="5">
    <location>
        <begin position="142"/>
        <end position="239"/>
    </location>
</feature>
<dbReference type="InterPro" id="IPR036641">
    <property type="entry name" value="HPT_dom_sf"/>
</dbReference>
<dbReference type="OrthoDB" id="5570135at2"/>
<evidence type="ECO:0000256" key="3">
    <source>
        <dbReference type="PROSITE-ProRule" id="PRU00169"/>
    </source>
</evidence>
<gene>
    <name evidence="6" type="ORF">CRENPOLYSF2_60006</name>
</gene>
<proteinExistence type="predicted"/>
<feature type="domain" description="Response regulatory" evidence="4">
    <location>
        <begin position="7"/>
        <end position="121"/>
    </location>
</feature>
<name>A0A1R4HH11_9GAMM</name>
<organism evidence="6 7">
    <name type="scientific">Crenothrix polyspora</name>
    <dbReference type="NCBI Taxonomy" id="360316"/>
    <lineage>
        <taxon>Bacteria</taxon>
        <taxon>Pseudomonadati</taxon>
        <taxon>Pseudomonadota</taxon>
        <taxon>Gammaproteobacteria</taxon>
        <taxon>Methylococcales</taxon>
        <taxon>Crenotrichaceae</taxon>
        <taxon>Crenothrix</taxon>
    </lineage>
</organism>
<sequence>MRMGQFNLLLVEKNSINSCYLQLSQHRNDVSLTLANNENETLITLLYTRFNLILLDAALANTDIVNFVKNAASLNCKTPVIVMLTAQESHLKAHFLALGADDCWITPLSTDVLDELINRQKNTDGLAPNDYLQILLDKTQHNKNLTITIFKKLFAELPRQITDIRHALQNKQYQAALDITHKLHGSVSFCGFTDLQHYAYNLENSLSRKEYQAVKDSYSALKTAILNFTAKESAILDGLKQ</sequence>
<evidence type="ECO:0000256" key="2">
    <source>
        <dbReference type="PROSITE-ProRule" id="PRU00110"/>
    </source>
</evidence>
<evidence type="ECO:0000256" key="1">
    <source>
        <dbReference type="ARBA" id="ARBA00023012"/>
    </source>
</evidence>
<feature type="modified residue" description="4-aspartylphosphate" evidence="3">
    <location>
        <position position="56"/>
    </location>
</feature>
<dbReference type="SUPFAM" id="SSF52172">
    <property type="entry name" value="CheY-like"/>
    <property type="match status" value="1"/>
</dbReference>
<keyword evidence="3" id="KW-0597">Phosphoprotein</keyword>
<dbReference type="InterPro" id="IPR008207">
    <property type="entry name" value="Sig_transdc_His_kin_Hpt_dom"/>
</dbReference>
<evidence type="ECO:0000313" key="6">
    <source>
        <dbReference type="EMBL" id="SJM95522.1"/>
    </source>
</evidence>
<dbReference type="AlphaFoldDB" id="A0A1R4HH11"/>
<feature type="modified residue" description="Phosphohistidine" evidence="2">
    <location>
        <position position="181"/>
    </location>
</feature>
<keyword evidence="1" id="KW-0902">Two-component regulatory system</keyword>
<protein>
    <submittedName>
        <fullName evidence="6">Uncharacterized protein</fullName>
    </submittedName>
</protein>
<evidence type="ECO:0000259" key="4">
    <source>
        <dbReference type="PROSITE" id="PS50110"/>
    </source>
</evidence>
<dbReference type="SUPFAM" id="SSF47226">
    <property type="entry name" value="Histidine-containing phosphotransfer domain, HPT domain"/>
    <property type="match status" value="1"/>
</dbReference>